<evidence type="ECO:0008006" key="3">
    <source>
        <dbReference type="Google" id="ProtNLM"/>
    </source>
</evidence>
<organism evidence="1 2">
    <name type="scientific">Candidatus Uhrbacteria bacterium GW2011_GWF2_41_16</name>
    <dbReference type="NCBI Taxonomy" id="1618997"/>
    <lineage>
        <taxon>Bacteria</taxon>
        <taxon>Candidatus Uhriibacteriota</taxon>
    </lineage>
</organism>
<comment type="caution">
    <text evidence="1">The sequence shown here is derived from an EMBL/GenBank/DDBJ whole genome shotgun (WGS) entry which is preliminary data.</text>
</comment>
<dbReference type="Proteomes" id="UP000034746">
    <property type="component" value="Unassembled WGS sequence"/>
</dbReference>
<name>A0A0G0V9E3_9BACT</name>
<evidence type="ECO:0000313" key="2">
    <source>
        <dbReference type="Proteomes" id="UP000034746"/>
    </source>
</evidence>
<dbReference type="Pfam" id="PF06042">
    <property type="entry name" value="NTP_transf_6"/>
    <property type="match status" value="1"/>
</dbReference>
<dbReference type="PANTHER" id="PTHR39166:SF1">
    <property type="entry name" value="BLL1166 PROTEIN"/>
    <property type="match status" value="1"/>
</dbReference>
<accession>A0A0G0V9E3</accession>
<dbReference type="InterPro" id="IPR009267">
    <property type="entry name" value="NTP_transf_6"/>
</dbReference>
<gene>
    <name evidence="1" type="ORF">UU48_C0033G0008</name>
</gene>
<dbReference type="PANTHER" id="PTHR39166">
    <property type="entry name" value="BLL1166 PROTEIN"/>
    <property type="match status" value="1"/>
</dbReference>
<protein>
    <recommendedName>
        <fullName evidence="3">Nucleotidyltransferase family protein</fullName>
    </recommendedName>
</protein>
<reference evidence="1 2" key="1">
    <citation type="journal article" date="2015" name="Nature">
        <title>rRNA introns, odd ribosomes, and small enigmatic genomes across a large radiation of phyla.</title>
        <authorList>
            <person name="Brown C.T."/>
            <person name="Hug L.A."/>
            <person name="Thomas B.C."/>
            <person name="Sharon I."/>
            <person name="Castelle C.J."/>
            <person name="Singh A."/>
            <person name="Wilkins M.J."/>
            <person name="Williams K.H."/>
            <person name="Banfield J.F."/>
        </authorList>
    </citation>
    <scope>NUCLEOTIDE SEQUENCE [LARGE SCALE GENOMIC DNA]</scope>
</reference>
<dbReference type="PATRIC" id="fig|1618997.3.peg.1225"/>
<proteinExistence type="predicted"/>
<dbReference type="EMBL" id="LCAU01000033">
    <property type="protein sequence ID" value="KKR96311.1"/>
    <property type="molecule type" value="Genomic_DNA"/>
</dbReference>
<dbReference type="AlphaFoldDB" id="A0A0G0V9E3"/>
<sequence>MQKIDIVHIIEEDECMMKVLRAVYTLQLPDWWIGAGFIRNKIWDMLQGEGCVPPGDIDVVYFDPANLLEDQEKIYEHQLENIYPTGKWSVKNMARMHVVNGDDPYVSSLDAIAHWPETATAVAVTLDESEKVLFQTPHGADDLLQMIIRPTPVFKKKLEEFRRRTEKKNWKEKWSKVQIKG</sequence>
<evidence type="ECO:0000313" key="1">
    <source>
        <dbReference type="EMBL" id="KKR96311.1"/>
    </source>
</evidence>